<dbReference type="AlphaFoldDB" id="A0A0P7XCD4"/>
<name>A0A0P7XCD4_SCLFO</name>
<dbReference type="Gene3D" id="2.10.110.10">
    <property type="entry name" value="Cysteine Rich Protein"/>
    <property type="match status" value="1"/>
</dbReference>
<evidence type="ECO:0000313" key="8">
    <source>
        <dbReference type="Proteomes" id="UP000034805"/>
    </source>
</evidence>
<dbReference type="Pfam" id="PF00412">
    <property type="entry name" value="LIM"/>
    <property type="match status" value="1"/>
</dbReference>
<evidence type="ECO:0000256" key="2">
    <source>
        <dbReference type="ARBA" id="ARBA00022833"/>
    </source>
</evidence>
<accession>A0A0P7XCD4</accession>
<dbReference type="Proteomes" id="UP000034805">
    <property type="component" value="Unassembled WGS sequence"/>
</dbReference>
<feature type="domain" description="LIM zinc-binding" evidence="6">
    <location>
        <begin position="25"/>
        <end position="87"/>
    </location>
</feature>
<evidence type="ECO:0000256" key="5">
    <source>
        <dbReference type="SAM" id="MobiDB-lite"/>
    </source>
</evidence>
<sequence length="232" mass="25943">MFSCSGTAVTGSLRREFPSSLGGSDTCHFCRRRVYVMERLSAEGLFFHRECLRCATCSCTLRLGSHAFDCAQGKFYCKVHFAQQKALTKQRRWTVEIRKEDLEARTPEDSGTTSPDGSVPHSAAGSPDSQPPGTSSSFLRRSLPRWPLRVTGALLEQPRHLSRRLCGAARVAGLHLWERAADYGFLFELLSLGLPLLWVLQEVAGQMLTEAGPLRQHRLLLWLERNLGAELL</sequence>
<reference evidence="7 8" key="1">
    <citation type="submission" date="2015-08" db="EMBL/GenBank/DDBJ databases">
        <title>The genome of the Asian arowana (Scleropages formosus).</title>
        <authorList>
            <person name="Tan M.H."/>
            <person name="Gan H.M."/>
            <person name="Croft L.J."/>
            <person name="Austin C.M."/>
        </authorList>
    </citation>
    <scope>NUCLEOTIDE SEQUENCE [LARGE SCALE GENOMIC DNA]</scope>
    <source>
        <strain evidence="7">Aro1</strain>
    </source>
</reference>
<keyword evidence="2 4" id="KW-0862">Zinc</keyword>
<proteinExistence type="predicted"/>
<dbReference type="PANTHER" id="PTHR24206">
    <property type="entry name" value="OS06G0237300 PROTEIN"/>
    <property type="match status" value="1"/>
</dbReference>
<feature type="compositionally biased region" description="Polar residues" evidence="5">
    <location>
        <begin position="127"/>
        <end position="139"/>
    </location>
</feature>
<dbReference type="SMART" id="SM00132">
    <property type="entry name" value="LIM"/>
    <property type="match status" value="1"/>
</dbReference>
<evidence type="ECO:0000256" key="1">
    <source>
        <dbReference type="ARBA" id="ARBA00022723"/>
    </source>
</evidence>
<feature type="region of interest" description="Disordered" evidence="5">
    <location>
        <begin position="98"/>
        <end position="139"/>
    </location>
</feature>
<dbReference type="InterPro" id="IPR001781">
    <property type="entry name" value="Znf_LIM"/>
</dbReference>
<dbReference type="PROSITE" id="PS50023">
    <property type="entry name" value="LIM_DOMAIN_2"/>
    <property type="match status" value="1"/>
</dbReference>
<evidence type="ECO:0000259" key="6">
    <source>
        <dbReference type="PROSITE" id="PS50023"/>
    </source>
</evidence>
<evidence type="ECO:0000256" key="3">
    <source>
        <dbReference type="ARBA" id="ARBA00023038"/>
    </source>
</evidence>
<keyword evidence="3 4" id="KW-0440">LIM domain</keyword>
<evidence type="ECO:0000256" key="4">
    <source>
        <dbReference type="PROSITE-ProRule" id="PRU00125"/>
    </source>
</evidence>
<protein>
    <recommendedName>
        <fullName evidence="6">LIM zinc-binding domain-containing protein</fullName>
    </recommendedName>
</protein>
<dbReference type="GO" id="GO:0046872">
    <property type="term" value="F:metal ion binding"/>
    <property type="evidence" value="ECO:0007669"/>
    <property type="project" value="UniProtKB-KW"/>
</dbReference>
<comment type="caution">
    <text evidence="7">The sequence shown here is derived from an EMBL/GenBank/DDBJ whole genome shotgun (WGS) entry which is preliminary data.</text>
</comment>
<organism evidence="7 8">
    <name type="scientific">Scleropages formosus</name>
    <name type="common">Asian bonytongue</name>
    <name type="synonym">Osteoglossum formosum</name>
    <dbReference type="NCBI Taxonomy" id="113540"/>
    <lineage>
        <taxon>Eukaryota</taxon>
        <taxon>Metazoa</taxon>
        <taxon>Chordata</taxon>
        <taxon>Craniata</taxon>
        <taxon>Vertebrata</taxon>
        <taxon>Euteleostomi</taxon>
        <taxon>Actinopterygii</taxon>
        <taxon>Neopterygii</taxon>
        <taxon>Teleostei</taxon>
        <taxon>Osteoglossocephala</taxon>
        <taxon>Osteoglossomorpha</taxon>
        <taxon>Osteoglossiformes</taxon>
        <taxon>Osteoglossidae</taxon>
        <taxon>Scleropages</taxon>
    </lineage>
</organism>
<gene>
    <name evidence="7" type="ORF">Z043_106853</name>
</gene>
<dbReference type="PROSITE" id="PS00478">
    <property type="entry name" value="LIM_DOMAIN_1"/>
    <property type="match status" value="1"/>
</dbReference>
<dbReference type="EMBL" id="JARO02001938">
    <property type="protein sequence ID" value="KPP74019.1"/>
    <property type="molecule type" value="Genomic_DNA"/>
</dbReference>
<evidence type="ECO:0000313" key="7">
    <source>
        <dbReference type="EMBL" id="KPP74019.1"/>
    </source>
</evidence>
<feature type="compositionally biased region" description="Basic and acidic residues" evidence="5">
    <location>
        <begin position="98"/>
        <end position="108"/>
    </location>
</feature>
<dbReference type="SUPFAM" id="SSF57716">
    <property type="entry name" value="Glucocorticoid receptor-like (DNA-binding domain)"/>
    <property type="match status" value="2"/>
</dbReference>
<keyword evidence="1 4" id="KW-0479">Metal-binding</keyword>